<dbReference type="EMBL" id="CAATHF010000008">
    <property type="protein sequence ID" value="VNQ04502.1"/>
    <property type="molecule type" value="Genomic_DNA"/>
</dbReference>
<feature type="signal peptide" evidence="1">
    <location>
        <begin position="1"/>
        <end position="16"/>
    </location>
</feature>
<proteinExistence type="predicted"/>
<gene>
    <name evidence="3" type="ORF">SAMEA2627234_00248</name>
    <name evidence="5" type="ORF">SAMEA2627238_01510</name>
    <name evidence="2" type="ORF">SAMEA2658738_00662</name>
    <name evidence="4" type="ORF">SAMEA2658741_01309</name>
    <name evidence="6" type="ORF">SAMEA2814128_00319</name>
</gene>
<dbReference type="GeneID" id="45653413"/>
<evidence type="ECO:0000313" key="5">
    <source>
        <dbReference type="EMBL" id="VNQ04502.1"/>
    </source>
</evidence>
<protein>
    <submittedName>
        <fullName evidence="6">High-affinity Fe2+/Pb2+ permease</fullName>
    </submittedName>
</protein>
<keyword evidence="1" id="KW-0732">Signal</keyword>
<dbReference type="EMBL" id="CAATFY010000001">
    <property type="protein sequence ID" value="VNP12278.1"/>
    <property type="molecule type" value="Genomic_DNA"/>
</dbReference>
<evidence type="ECO:0000256" key="1">
    <source>
        <dbReference type="SAM" id="SignalP"/>
    </source>
</evidence>
<dbReference type="EMBL" id="CAATIC010000001">
    <property type="protein sequence ID" value="VNQ38480.1"/>
    <property type="molecule type" value="Genomic_DNA"/>
</dbReference>
<reference evidence="6" key="1">
    <citation type="submission" date="2019-04" db="EMBL/GenBank/DDBJ databases">
        <authorList>
            <consortium name="Pathogen Informatics"/>
        </authorList>
    </citation>
    <scope>NUCLEOTIDE SEQUENCE</scope>
    <source>
        <strain evidence="6">GPSC2</strain>
    </source>
</reference>
<dbReference type="AlphaFoldDB" id="A0A4J2C5G9"/>
<evidence type="ECO:0000313" key="4">
    <source>
        <dbReference type="EMBL" id="VNP26992.1"/>
    </source>
</evidence>
<feature type="chain" id="PRO_5036356541" evidence="1">
    <location>
        <begin position="17"/>
        <end position="181"/>
    </location>
</feature>
<name>A0A4J2C5G9_STREE</name>
<dbReference type="RefSeq" id="WP_001844616.1">
    <property type="nucleotide sequence ID" value="NZ_FITU01000003.1"/>
</dbReference>
<sequence length="181" mass="20047">MLVLALSFLILSPVGAQESLSSYFVKITDTSKAVKNGNQSEAQKLVQEMASDFERVENKDSEVGKIVKEKLALSGDITEAKLTEISSALLAFEKEQNPVDLDAEKEKLVNRLSPRFETLEQAIASKDLEKVREAFKKMNSTWTINESVVRDNSIAHYGRVETAISFLPSSMETEPTDESGT</sequence>
<evidence type="ECO:0000313" key="3">
    <source>
        <dbReference type="EMBL" id="VNP12278.1"/>
    </source>
</evidence>
<dbReference type="EMBL" id="CAATGC010000003">
    <property type="protein sequence ID" value="VNP26992.1"/>
    <property type="molecule type" value="Genomic_DNA"/>
</dbReference>
<evidence type="ECO:0000313" key="2">
    <source>
        <dbReference type="EMBL" id="VNO67530.1"/>
    </source>
</evidence>
<accession>A0A4J2C5G9</accession>
<organism evidence="6">
    <name type="scientific">Streptococcus pneumoniae</name>
    <dbReference type="NCBI Taxonomy" id="1313"/>
    <lineage>
        <taxon>Bacteria</taxon>
        <taxon>Bacillati</taxon>
        <taxon>Bacillota</taxon>
        <taxon>Bacilli</taxon>
        <taxon>Lactobacillales</taxon>
        <taxon>Streptococcaceae</taxon>
        <taxon>Streptococcus</taxon>
    </lineage>
</organism>
<evidence type="ECO:0000313" key="6">
    <source>
        <dbReference type="EMBL" id="VNQ38480.1"/>
    </source>
</evidence>
<dbReference type="EMBL" id="CAATFB010000003">
    <property type="protein sequence ID" value="VNO67530.1"/>
    <property type="molecule type" value="Genomic_DNA"/>
</dbReference>